<accession>A0AAE1GCJ9</accession>
<protein>
    <submittedName>
        <fullName evidence="2">Uncharacterized protein</fullName>
    </submittedName>
</protein>
<name>A0AAE1GCJ9_PETCI</name>
<organism evidence="2 3">
    <name type="scientific">Petrolisthes cinctipes</name>
    <name type="common">Flat porcelain crab</name>
    <dbReference type="NCBI Taxonomy" id="88211"/>
    <lineage>
        <taxon>Eukaryota</taxon>
        <taxon>Metazoa</taxon>
        <taxon>Ecdysozoa</taxon>
        <taxon>Arthropoda</taxon>
        <taxon>Crustacea</taxon>
        <taxon>Multicrustacea</taxon>
        <taxon>Malacostraca</taxon>
        <taxon>Eumalacostraca</taxon>
        <taxon>Eucarida</taxon>
        <taxon>Decapoda</taxon>
        <taxon>Pleocyemata</taxon>
        <taxon>Anomura</taxon>
        <taxon>Galatheoidea</taxon>
        <taxon>Porcellanidae</taxon>
        <taxon>Petrolisthes</taxon>
    </lineage>
</organism>
<dbReference type="Proteomes" id="UP001286313">
    <property type="component" value="Unassembled WGS sequence"/>
</dbReference>
<evidence type="ECO:0000256" key="1">
    <source>
        <dbReference type="SAM" id="MobiDB-lite"/>
    </source>
</evidence>
<feature type="compositionally biased region" description="Polar residues" evidence="1">
    <location>
        <begin position="21"/>
        <end position="31"/>
    </location>
</feature>
<reference evidence="2" key="1">
    <citation type="submission" date="2023-10" db="EMBL/GenBank/DDBJ databases">
        <title>Genome assemblies of two species of porcelain crab, Petrolisthes cinctipes and Petrolisthes manimaculis (Anomura: Porcellanidae).</title>
        <authorList>
            <person name="Angst P."/>
        </authorList>
    </citation>
    <scope>NUCLEOTIDE SEQUENCE</scope>
    <source>
        <strain evidence="2">PB745_01</strain>
        <tissue evidence="2">Gill</tissue>
    </source>
</reference>
<feature type="region of interest" description="Disordered" evidence="1">
    <location>
        <begin position="1"/>
        <end position="50"/>
    </location>
</feature>
<comment type="caution">
    <text evidence="2">The sequence shown here is derived from an EMBL/GenBank/DDBJ whole genome shotgun (WGS) entry which is preliminary data.</text>
</comment>
<evidence type="ECO:0000313" key="2">
    <source>
        <dbReference type="EMBL" id="KAK3890205.1"/>
    </source>
</evidence>
<proteinExistence type="predicted"/>
<gene>
    <name evidence="2" type="ORF">Pcinc_005832</name>
</gene>
<dbReference type="EMBL" id="JAWQEG010000433">
    <property type="protein sequence ID" value="KAK3890205.1"/>
    <property type="molecule type" value="Genomic_DNA"/>
</dbReference>
<sequence>MQYHPSKARAPVTSRKLSTEPELSSGPSNRSPRLEDSPNFPSQERRTTSHLPLRYSHWIAEKSAGLLGMPSNFSQRGGVSERDRSGVLRAVGPHVGGPTHVRPPDCPRELASLGTKFVPQNHTTP</sequence>
<evidence type="ECO:0000313" key="3">
    <source>
        <dbReference type="Proteomes" id="UP001286313"/>
    </source>
</evidence>
<dbReference type="AlphaFoldDB" id="A0AAE1GCJ9"/>
<feature type="region of interest" description="Disordered" evidence="1">
    <location>
        <begin position="89"/>
        <end position="125"/>
    </location>
</feature>
<keyword evidence="3" id="KW-1185">Reference proteome</keyword>